<dbReference type="Proteomes" id="UP000008744">
    <property type="component" value="Unassembled WGS sequence"/>
</dbReference>
<dbReference type="HOGENOM" id="CLU_1311288_0_0_1"/>
<feature type="compositionally biased region" description="Gly residues" evidence="1">
    <location>
        <begin position="35"/>
        <end position="47"/>
    </location>
</feature>
<feature type="compositionally biased region" description="Low complexity" evidence="1">
    <location>
        <begin position="150"/>
        <end position="176"/>
    </location>
</feature>
<protein>
    <submittedName>
        <fullName evidence="2">GL15266</fullName>
    </submittedName>
</protein>
<dbReference type="AlphaFoldDB" id="B4GPR8"/>
<evidence type="ECO:0000313" key="2">
    <source>
        <dbReference type="EMBL" id="EDW39590.1"/>
    </source>
</evidence>
<sequence length="210" mass="20721">MKRALRRREMASTPESLPSKRDEANSATGSSNSSGVGGGGAASGGAVCGAASGAASGGAGAGTTTPGHEAAGSPTVSELGGIGPNATINGQVARHGSLTIIRRTNSRNFSQIDAAQLTSPSTSTTASGSISFAQAPLSEPLAERLSSRHQAQSGANGSARSSSSNEQGGQQSIAQSPQPPSKNAALVAERVKLSARECAGLVGQSRQQPI</sequence>
<organism evidence="3">
    <name type="scientific">Drosophila persimilis</name>
    <name type="common">Fruit fly</name>
    <dbReference type="NCBI Taxonomy" id="7234"/>
    <lineage>
        <taxon>Eukaryota</taxon>
        <taxon>Metazoa</taxon>
        <taxon>Ecdysozoa</taxon>
        <taxon>Arthropoda</taxon>
        <taxon>Hexapoda</taxon>
        <taxon>Insecta</taxon>
        <taxon>Pterygota</taxon>
        <taxon>Neoptera</taxon>
        <taxon>Endopterygota</taxon>
        <taxon>Diptera</taxon>
        <taxon>Brachycera</taxon>
        <taxon>Muscomorpha</taxon>
        <taxon>Ephydroidea</taxon>
        <taxon>Drosophilidae</taxon>
        <taxon>Drosophila</taxon>
        <taxon>Sophophora</taxon>
    </lineage>
</organism>
<dbReference type="OrthoDB" id="189220at2759"/>
<feature type="compositionally biased region" description="Low complexity" evidence="1">
    <location>
        <begin position="62"/>
        <end position="72"/>
    </location>
</feature>
<proteinExistence type="predicted"/>
<name>B4GPR8_DROPE</name>
<evidence type="ECO:0000313" key="3">
    <source>
        <dbReference type="Proteomes" id="UP000008744"/>
    </source>
</evidence>
<reference evidence="2 3" key="1">
    <citation type="journal article" date="2007" name="Nature">
        <title>Evolution of genes and genomes on the Drosophila phylogeny.</title>
        <authorList>
            <consortium name="Drosophila 12 Genomes Consortium"/>
            <person name="Clark A.G."/>
            <person name="Eisen M.B."/>
            <person name="Smith D.R."/>
            <person name="Bergman C.M."/>
            <person name="Oliver B."/>
            <person name="Markow T.A."/>
            <person name="Kaufman T.C."/>
            <person name="Kellis M."/>
            <person name="Gelbart W."/>
            <person name="Iyer V.N."/>
            <person name="Pollard D.A."/>
            <person name="Sackton T.B."/>
            <person name="Larracuente A.M."/>
            <person name="Singh N.D."/>
            <person name="Abad J.P."/>
            <person name="Abt D.N."/>
            <person name="Adryan B."/>
            <person name="Aguade M."/>
            <person name="Akashi H."/>
            <person name="Anderson W.W."/>
            <person name="Aquadro C.F."/>
            <person name="Ardell D.H."/>
            <person name="Arguello R."/>
            <person name="Artieri C.G."/>
            <person name="Barbash D.A."/>
            <person name="Barker D."/>
            <person name="Barsanti P."/>
            <person name="Batterham P."/>
            <person name="Batzoglou S."/>
            <person name="Begun D."/>
            <person name="Bhutkar A."/>
            <person name="Blanco E."/>
            <person name="Bosak S.A."/>
            <person name="Bradley R.K."/>
            <person name="Brand A.D."/>
            <person name="Brent M.R."/>
            <person name="Brooks A.N."/>
            <person name="Brown R.H."/>
            <person name="Butlin R.K."/>
            <person name="Caggese C."/>
            <person name="Calvi B.R."/>
            <person name="Bernardo de Carvalho A."/>
            <person name="Caspi A."/>
            <person name="Castrezana S."/>
            <person name="Celniker S.E."/>
            <person name="Chang J.L."/>
            <person name="Chapple C."/>
            <person name="Chatterji S."/>
            <person name="Chinwalla A."/>
            <person name="Civetta A."/>
            <person name="Clifton S.W."/>
            <person name="Comeron J.M."/>
            <person name="Costello J.C."/>
            <person name="Coyne J.A."/>
            <person name="Daub J."/>
            <person name="David R.G."/>
            <person name="Delcher A.L."/>
            <person name="Delehaunty K."/>
            <person name="Do C.B."/>
            <person name="Ebling H."/>
            <person name="Edwards K."/>
            <person name="Eickbush T."/>
            <person name="Evans J.D."/>
            <person name="Filipski A."/>
            <person name="Findeiss S."/>
            <person name="Freyhult E."/>
            <person name="Fulton L."/>
            <person name="Fulton R."/>
            <person name="Garcia A.C."/>
            <person name="Gardiner A."/>
            <person name="Garfield D.A."/>
            <person name="Garvin B.E."/>
            <person name="Gibson G."/>
            <person name="Gilbert D."/>
            <person name="Gnerre S."/>
            <person name="Godfrey J."/>
            <person name="Good R."/>
            <person name="Gotea V."/>
            <person name="Gravely B."/>
            <person name="Greenberg A.J."/>
            <person name="Griffiths-Jones S."/>
            <person name="Gross S."/>
            <person name="Guigo R."/>
            <person name="Gustafson E.A."/>
            <person name="Haerty W."/>
            <person name="Hahn M.W."/>
            <person name="Halligan D.L."/>
            <person name="Halpern A.L."/>
            <person name="Halter G.M."/>
            <person name="Han M.V."/>
            <person name="Heger A."/>
            <person name="Hillier L."/>
            <person name="Hinrichs A.S."/>
            <person name="Holmes I."/>
            <person name="Hoskins R.A."/>
            <person name="Hubisz M.J."/>
            <person name="Hultmark D."/>
            <person name="Huntley M.A."/>
            <person name="Jaffe D.B."/>
            <person name="Jagadeeshan S."/>
            <person name="Jeck W.R."/>
            <person name="Johnson J."/>
            <person name="Jones C.D."/>
            <person name="Jordan W.C."/>
            <person name="Karpen G.H."/>
            <person name="Kataoka E."/>
            <person name="Keightley P.D."/>
            <person name="Kheradpour P."/>
            <person name="Kirkness E.F."/>
            <person name="Koerich L.B."/>
            <person name="Kristiansen K."/>
            <person name="Kudrna D."/>
            <person name="Kulathinal R.J."/>
            <person name="Kumar S."/>
            <person name="Kwok R."/>
            <person name="Lander E."/>
            <person name="Langley C.H."/>
            <person name="Lapoint R."/>
            <person name="Lazzaro B.P."/>
            <person name="Lee S.J."/>
            <person name="Levesque L."/>
            <person name="Li R."/>
            <person name="Lin C.F."/>
            <person name="Lin M.F."/>
            <person name="Lindblad-Toh K."/>
            <person name="Llopart A."/>
            <person name="Long M."/>
            <person name="Low L."/>
            <person name="Lozovsky E."/>
            <person name="Lu J."/>
            <person name="Luo M."/>
            <person name="Machado C.A."/>
            <person name="Makalowski W."/>
            <person name="Marzo M."/>
            <person name="Matsuda M."/>
            <person name="Matzkin L."/>
            <person name="McAllister B."/>
            <person name="McBride C.S."/>
            <person name="McKernan B."/>
            <person name="McKernan K."/>
            <person name="Mendez-Lago M."/>
            <person name="Minx P."/>
            <person name="Mollenhauer M.U."/>
            <person name="Montooth K."/>
            <person name="Mount S.M."/>
            <person name="Mu X."/>
            <person name="Myers E."/>
            <person name="Negre B."/>
            <person name="Newfeld S."/>
            <person name="Nielsen R."/>
            <person name="Noor M.A."/>
            <person name="O'Grady P."/>
            <person name="Pachter L."/>
            <person name="Papaceit M."/>
            <person name="Parisi M.J."/>
            <person name="Parisi M."/>
            <person name="Parts L."/>
            <person name="Pedersen J.S."/>
            <person name="Pesole G."/>
            <person name="Phillippy A.M."/>
            <person name="Ponting C.P."/>
            <person name="Pop M."/>
            <person name="Porcelli D."/>
            <person name="Powell J.R."/>
            <person name="Prohaska S."/>
            <person name="Pruitt K."/>
            <person name="Puig M."/>
            <person name="Quesneville H."/>
            <person name="Ram K.R."/>
            <person name="Rand D."/>
            <person name="Rasmussen M.D."/>
            <person name="Reed L.K."/>
            <person name="Reenan R."/>
            <person name="Reily A."/>
            <person name="Remington K.A."/>
            <person name="Rieger T.T."/>
            <person name="Ritchie M.G."/>
            <person name="Robin C."/>
            <person name="Rogers Y.H."/>
            <person name="Rohde C."/>
            <person name="Rozas J."/>
            <person name="Rubenfield M.J."/>
            <person name="Ruiz A."/>
            <person name="Russo S."/>
            <person name="Salzberg S.L."/>
            <person name="Sanchez-Gracia A."/>
            <person name="Saranga D.J."/>
            <person name="Sato H."/>
            <person name="Schaeffer S.W."/>
            <person name="Schatz M.C."/>
            <person name="Schlenke T."/>
            <person name="Schwartz R."/>
            <person name="Segarra C."/>
            <person name="Singh R.S."/>
            <person name="Sirot L."/>
            <person name="Sirota M."/>
            <person name="Sisneros N.B."/>
            <person name="Smith C.D."/>
            <person name="Smith T.F."/>
            <person name="Spieth J."/>
            <person name="Stage D.E."/>
            <person name="Stark A."/>
            <person name="Stephan W."/>
            <person name="Strausberg R.L."/>
            <person name="Strempel S."/>
            <person name="Sturgill D."/>
            <person name="Sutton G."/>
            <person name="Sutton G.G."/>
            <person name="Tao W."/>
            <person name="Teichmann S."/>
            <person name="Tobari Y.N."/>
            <person name="Tomimura Y."/>
            <person name="Tsolas J.M."/>
            <person name="Valente V.L."/>
            <person name="Venter E."/>
            <person name="Venter J.C."/>
            <person name="Vicario S."/>
            <person name="Vieira F.G."/>
            <person name="Vilella A.J."/>
            <person name="Villasante A."/>
            <person name="Walenz B."/>
            <person name="Wang J."/>
            <person name="Wasserman M."/>
            <person name="Watts T."/>
            <person name="Wilson D."/>
            <person name="Wilson R.K."/>
            <person name="Wing R.A."/>
            <person name="Wolfner M.F."/>
            <person name="Wong A."/>
            <person name="Wong G.K."/>
            <person name="Wu C.I."/>
            <person name="Wu G."/>
            <person name="Yamamoto D."/>
            <person name="Yang H.P."/>
            <person name="Yang S.P."/>
            <person name="Yorke J.A."/>
            <person name="Yoshida K."/>
            <person name="Zdobnov E."/>
            <person name="Zhang P."/>
            <person name="Zhang Y."/>
            <person name="Zimin A.V."/>
            <person name="Baldwin J."/>
            <person name="Abdouelleil A."/>
            <person name="Abdulkadir J."/>
            <person name="Abebe A."/>
            <person name="Abera B."/>
            <person name="Abreu J."/>
            <person name="Acer S.C."/>
            <person name="Aftuck L."/>
            <person name="Alexander A."/>
            <person name="An P."/>
            <person name="Anderson E."/>
            <person name="Anderson S."/>
            <person name="Arachi H."/>
            <person name="Azer M."/>
            <person name="Bachantsang P."/>
            <person name="Barry A."/>
            <person name="Bayul T."/>
            <person name="Berlin A."/>
            <person name="Bessette D."/>
            <person name="Bloom T."/>
            <person name="Blye J."/>
            <person name="Boguslavskiy L."/>
            <person name="Bonnet C."/>
            <person name="Boukhgalter B."/>
            <person name="Bourzgui I."/>
            <person name="Brown A."/>
            <person name="Cahill P."/>
            <person name="Channer S."/>
            <person name="Cheshatsang Y."/>
            <person name="Chuda L."/>
            <person name="Citroen M."/>
            <person name="Collymore A."/>
            <person name="Cooke P."/>
            <person name="Costello M."/>
            <person name="D'Aco K."/>
            <person name="Daza R."/>
            <person name="De Haan G."/>
            <person name="DeGray S."/>
            <person name="DeMaso C."/>
            <person name="Dhargay N."/>
            <person name="Dooley K."/>
            <person name="Dooley E."/>
            <person name="Doricent M."/>
            <person name="Dorje P."/>
            <person name="Dorjee K."/>
            <person name="Dupes A."/>
            <person name="Elong R."/>
            <person name="Falk J."/>
            <person name="Farina A."/>
            <person name="Faro S."/>
            <person name="Ferguson D."/>
            <person name="Fisher S."/>
            <person name="Foley C.D."/>
            <person name="Franke A."/>
            <person name="Friedrich D."/>
            <person name="Gadbois L."/>
            <person name="Gearin G."/>
            <person name="Gearin C.R."/>
            <person name="Giannoukos G."/>
            <person name="Goode T."/>
            <person name="Graham J."/>
            <person name="Grandbois E."/>
            <person name="Grewal S."/>
            <person name="Gyaltsen K."/>
            <person name="Hafez N."/>
            <person name="Hagos B."/>
            <person name="Hall J."/>
            <person name="Henson C."/>
            <person name="Hollinger A."/>
            <person name="Honan T."/>
            <person name="Huard M.D."/>
            <person name="Hughes L."/>
            <person name="Hurhula B."/>
            <person name="Husby M.E."/>
            <person name="Kamat A."/>
            <person name="Kanga B."/>
            <person name="Kashin S."/>
            <person name="Khazanovich D."/>
            <person name="Kisner P."/>
            <person name="Lance K."/>
            <person name="Lara M."/>
            <person name="Lee W."/>
            <person name="Lennon N."/>
            <person name="Letendre F."/>
            <person name="LeVine R."/>
            <person name="Lipovsky A."/>
            <person name="Liu X."/>
            <person name="Liu J."/>
            <person name="Liu S."/>
            <person name="Lokyitsang T."/>
            <person name="Lokyitsang Y."/>
            <person name="Lubonja R."/>
            <person name="Lui A."/>
            <person name="MacDonald P."/>
            <person name="Magnisalis V."/>
            <person name="Maru K."/>
            <person name="Matthews C."/>
            <person name="McCusker W."/>
            <person name="McDonough S."/>
            <person name="Mehta T."/>
            <person name="Meldrim J."/>
            <person name="Meneus L."/>
            <person name="Mihai O."/>
            <person name="Mihalev A."/>
            <person name="Mihova T."/>
            <person name="Mittelman R."/>
            <person name="Mlenga V."/>
            <person name="Montmayeur A."/>
            <person name="Mulrain L."/>
            <person name="Navidi A."/>
            <person name="Naylor J."/>
            <person name="Negash T."/>
            <person name="Nguyen T."/>
            <person name="Nguyen N."/>
            <person name="Nicol R."/>
            <person name="Norbu C."/>
            <person name="Norbu N."/>
            <person name="Novod N."/>
            <person name="O'Neill B."/>
            <person name="Osman S."/>
            <person name="Markiewicz E."/>
            <person name="Oyono O.L."/>
            <person name="Patti C."/>
            <person name="Phunkhang P."/>
            <person name="Pierre F."/>
            <person name="Priest M."/>
            <person name="Raghuraman S."/>
            <person name="Rege F."/>
            <person name="Reyes R."/>
            <person name="Rise C."/>
            <person name="Rogov P."/>
            <person name="Ross K."/>
            <person name="Ryan E."/>
            <person name="Settipalli S."/>
            <person name="Shea T."/>
            <person name="Sherpa N."/>
            <person name="Shi L."/>
            <person name="Shih D."/>
            <person name="Sparrow T."/>
            <person name="Spaulding J."/>
            <person name="Stalker J."/>
            <person name="Stange-Thomann N."/>
            <person name="Stavropoulos S."/>
            <person name="Stone C."/>
            <person name="Strader C."/>
            <person name="Tesfaye S."/>
            <person name="Thomson T."/>
            <person name="Thoulutsang Y."/>
            <person name="Thoulutsang D."/>
            <person name="Topham K."/>
            <person name="Topping I."/>
            <person name="Tsamla T."/>
            <person name="Vassiliev H."/>
            <person name="Vo A."/>
            <person name="Wangchuk T."/>
            <person name="Wangdi T."/>
            <person name="Weiand M."/>
            <person name="Wilkinson J."/>
            <person name="Wilson A."/>
            <person name="Yadav S."/>
            <person name="Young G."/>
            <person name="Yu Q."/>
            <person name="Zembek L."/>
            <person name="Zhong D."/>
            <person name="Zimmer A."/>
            <person name="Zwirko Z."/>
            <person name="Jaffe D.B."/>
            <person name="Alvarez P."/>
            <person name="Brockman W."/>
            <person name="Butler J."/>
            <person name="Chin C."/>
            <person name="Gnerre S."/>
            <person name="Grabherr M."/>
            <person name="Kleber M."/>
            <person name="Mauceli E."/>
            <person name="MacCallum I."/>
        </authorList>
    </citation>
    <scope>NUCLEOTIDE SEQUENCE [LARGE SCALE GENOMIC DNA]</scope>
    <source>
        <strain evidence="3">MSH-3 / Tucson 14011-0111.49</strain>
    </source>
</reference>
<feature type="region of interest" description="Disordered" evidence="1">
    <location>
        <begin position="1"/>
        <end position="83"/>
    </location>
</feature>
<evidence type="ECO:0000256" key="1">
    <source>
        <dbReference type="SAM" id="MobiDB-lite"/>
    </source>
</evidence>
<feature type="region of interest" description="Disordered" evidence="1">
    <location>
        <begin position="142"/>
        <end position="184"/>
    </location>
</feature>
<dbReference type="EMBL" id="CH479187">
    <property type="protein sequence ID" value="EDW39590.1"/>
    <property type="molecule type" value="Genomic_DNA"/>
</dbReference>
<gene>
    <name evidence="2" type="primary">Dper\GL15266</name>
    <name evidence="2" type="ORF">Dper_GL15266</name>
</gene>
<dbReference type="STRING" id="7234.B4GPR8"/>
<keyword evidence="3" id="KW-1185">Reference proteome</keyword>
<dbReference type="PhylomeDB" id="B4GPR8"/>
<accession>B4GPR8</accession>
<feature type="compositionally biased region" description="Low complexity" evidence="1">
    <location>
        <begin position="25"/>
        <end position="34"/>
    </location>
</feature>